<dbReference type="PANTHER" id="PTHR45947:SF3">
    <property type="entry name" value="SULFOQUINOVOSYL TRANSFERASE SQD2"/>
    <property type="match status" value="1"/>
</dbReference>
<dbReference type="AlphaFoldDB" id="A0A0P7XLE5"/>
<dbReference type="SUPFAM" id="SSF53756">
    <property type="entry name" value="UDP-Glycosyltransferase/glycogen phosphorylase"/>
    <property type="match status" value="1"/>
</dbReference>
<sequence>MAEIAKDMRIFYIHQYFKTPEEGGAVRSYHLAKGLADAGIQVEVITGGNVKSYDQRWIDGVKVHYLPVSYDQKFGFVKRVWAFLEFVRKAKNLITKLGRADLLYVTSTPLTTGLIGLWAKKKLAIPYIFEVRDIWPEAPIQVGAIKNPWLIRALKSLEKNIYEQALSLVALSPGIAEHLRNVSSKNKIQIIPNFSDLERFFPQKKSEKRLERWNLKSELTIAYTGALGQVNGVEEMLELAEMARQQAKKWQFLIMGEGSHRQRLIESAQAKKLQNVHFIPFGSKEKVNELLSLADFAWISFAHLPVLKTNSPNKFFDALAAGKGIIVNHKGWVYQLVKLHNLGLSCLPGKMSKCFEELEMLENQPIRLQKMQANSRQLAERYFTKERAIKKLLSVIDPDKNPPMQEDEVYILTA</sequence>
<keyword evidence="3" id="KW-0808">Transferase</keyword>
<dbReference type="PANTHER" id="PTHR45947">
    <property type="entry name" value="SULFOQUINOVOSYL TRANSFERASE SQD2"/>
    <property type="match status" value="1"/>
</dbReference>
<evidence type="ECO:0000259" key="1">
    <source>
        <dbReference type="Pfam" id="PF00534"/>
    </source>
</evidence>
<name>A0A0P7XLE5_9BACT</name>
<evidence type="ECO:0000259" key="2">
    <source>
        <dbReference type="Pfam" id="PF13579"/>
    </source>
</evidence>
<dbReference type="GO" id="GO:0016758">
    <property type="term" value="F:hexosyltransferase activity"/>
    <property type="evidence" value="ECO:0007669"/>
    <property type="project" value="TreeGrafter"/>
</dbReference>
<dbReference type="InterPro" id="IPR001296">
    <property type="entry name" value="Glyco_trans_1"/>
</dbReference>
<dbReference type="InterPro" id="IPR028098">
    <property type="entry name" value="Glyco_trans_4-like_N"/>
</dbReference>
<gene>
    <name evidence="3" type="ORF">HLUCCX10_06275</name>
</gene>
<dbReference type="EMBL" id="LJXT01000030">
    <property type="protein sequence ID" value="KPQ17511.1"/>
    <property type="molecule type" value="Genomic_DNA"/>
</dbReference>
<dbReference type="Gene3D" id="3.40.50.2000">
    <property type="entry name" value="Glycogen Phosphorylase B"/>
    <property type="match status" value="2"/>
</dbReference>
<feature type="domain" description="Glycosyl transferase family 1" evidence="1">
    <location>
        <begin position="216"/>
        <end position="377"/>
    </location>
</feature>
<evidence type="ECO:0000313" key="3">
    <source>
        <dbReference type="EMBL" id="KPQ17511.1"/>
    </source>
</evidence>
<feature type="domain" description="Glycosyltransferase subfamily 4-like N-terminal" evidence="2">
    <location>
        <begin position="23"/>
        <end position="193"/>
    </location>
</feature>
<proteinExistence type="predicted"/>
<evidence type="ECO:0000313" key="4">
    <source>
        <dbReference type="Proteomes" id="UP000050421"/>
    </source>
</evidence>
<dbReference type="PATRIC" id="fig|1305737.6.peg.1920"/>
<dbReference type="Pfam" id="PF13579">
    <property type="entry name" value="Glyco_trans_4_4"/>
    <property type="match status" value="1"/>
</dbReference>
<protein>
    <submittedName>
        <fullName evidence="3">Glycosyltransferase</fullName>
    </submittedName>
</protein>
<dbReference type="InterPro" id="IPR050194">
    <property type="entry name" value="Glycosyltransferase_grp1"/>
</dbReference>
<dbReference type="CDD" id="cd03794">
    <property type="entry name" value="GT4_WbuB-like"/>
    <property type="match status" value="1"/>
</dbReference>
<reference evidence="3 4" key="1">
    <citation type="submission" date="2015-09" db="EMBL/GenBank/DDBJ databases">
        <title>Identification and resolution of microdiversity through metagenomic sequencing of parallel consortia.</title>
        <authorList>
            <person name="Nelson W.C."/>
            <person name="Romine M.F."/>
            <person name="Lindemann S.R."/>
        </authorList>
    </citation>
    <scope>NUCLEOTIDE SEQUENCE [LARGE SCALE GENOMIC DNA]</scope>
    <source>
        <strain evidence="3">HL-49</strain>
    </source>
</reference>
<dbReference type="Pfam" id="PF00534">
    <property type="entry name" value="Glycos_transf_1"/>
    <property type="match status" value="1"/>
</dbReference>
<organism evidence="3 4">
    <name type="scientific">Algoriphagus marincola HL-49</name>
    <dbReference type="NCBI Taxonomy" id="1305737"/>
    <lineage>
        <taxon>Bacteria</taxon>
        <taxon>Pseudomonadati</taxon>
        <taxon>Bacteroidota</taxon>
        <taxon>Cytophagia</taxon>
        <taxon>Cytophagales</taxon>
        <taxon>Cyclobacteriaceae</taxon>
        <taxon>Algoriphagus</taxon>
    </lineage>
</organism>
<dbReference type="STRING" id="1305737.GCA_000526355_02925"/>
<dbReference type="Proteomes" id="UP000050421">
    <property type="component" value="Unassembled WGS sequence"/>
</dbReference>
<accession>A0A0P7XLE5</accession>
<comment type="caution">
    <text evidence="3">The sequence shown here is derived from an EMBL/GenBank/DDBJ whole genome shotgun (WGS) entry which is preliminary data.</text>
</comment>
<dbReference type="eggNOG" id="COG0438">
    <property type="taxonomic scope" value="Bacteria"/>
</dbReference>